<proteinExistence type="predicted"/>
<protein>
    <submittedName>
        <fullName evidence="1">Uncharacterized protein</fullName>
    </submittedName>
</protein>
<keyword evidence="2" id="KW-1185">Reference proteome</keyword>
<dbReference type="EMBL" id="JAJKFW010000020">
    <property type="protein sequence ID" value="MCC9642461.1"/>
    <property type="molecule type" value="Genomic_DNA"/>
</dbReference>
<comment type="caution">
    <text evidence="1">The sequence shown here is derived from an EMBL/GenBank/DDBJ whole genome shotgun (WGS) entry which is preliminary data.</text>
</comment>
<organism evidence="1 2">
    <name type="scientific">Rhodopirellula halodulae</name>
    <dbReference type="NCBI Taxonomy" id="2894198"/>
    <lineage>
        <taxon>Bacteria</taxon>
        <taxon>Pseudomonadati</taxon>
        <taxon>Planctomycetota</taxon>
        <taxon>Planctomycetia</taxon>
        <taxon>Pirellulales</taxon>
        <taxon>Pirellulaceae</taxon>
        <taxon>Rhodopirellula</taxon>
    </lineage>
</organism>
<evidence type="ECO:0000313" key="1">
    <source>
        <dbReference type="EMBL" id="MCC9642461.1"/>
    </source>
</evidence>
<dbReference type="InterPro" id="IPR036874">
    <property type="entry name" value="Carbonic_anhydrase_sf"/>
</dbReference>
<dbReference type="SUPFAM" id="SSF53056">
    <property type="entry name" value="beta-carbonic anhydrase, cab"/>
    <property type="match status" value="1"/>
</dbReference>
<gene>
    <name evidence="1" type="ORF">LOC71_09260</name>
</gene>
<dbReference type="RefSeq" id="WP_230273271.1">
    <property type="nucleotide sequence ID" value="NZ_JAJKFW010000020.1"/>
</dbReference>
<dbReference type="Proteomes" id="UP001430306">
    <property type="component" value="Unassembled WGS sequence"/>
</dbReference>
<evidence type="ECO:0000313" key="2">
    <source>
        <dbReference type="Proteomes" id="UP001430306"/>
    </source>
</evidence>
<sequence length="185" mass="20817">MSMTLTIQKCPNATLLENAFRTATRPINWLVITHNDPQLLHALKSGMKDESAAFLTVSQESWDFEDPEFAEAIDRGLHQADIQQLLLVGGPRAVPSFDHSVQPETAQEATTGYAKLLAGAKLVNMRDRESREWLAQQTKMLLRVPAVHTRWSNGKLDVTGLYHRSESGLFLAYDVNRDRYHALTS</sequence>
<reference evidence="1" key="1">
    <citation type="submission" date="2021-11" db="EMBL/GenBank/DDBJ databases">
        <title>Genome sequence.</title>
        <authorList>
            <person name="Sun Q."/>
        </authorList>
    </citation>
    <scope>NUCLEOTIDE SEQUENCE</scope>
    <source>
        <strain evidence="1">JC740</strain>
    </source>
</reference>
<name>A0ABS8NJ22_9BACT</name>
<accession>A0ABS8NJ22</accession>